<accession>A0A4R3NEK8</accession>
<name>A0A4R3NEK8_9HYPH</name>
<proteinExistence type="predicted"/>
<sequence length="94" mass="9971">MAQLYRSRVQGLYDALQAEDEEKRTEAADIIRTLVEDIALTPVDGKVEIDVRGDLAGILTLSVQTKNPARGAGSSQVKLVAGAGFGHCFVSLGV</sequence>
<dbReference type="EMBL" id="SMAR01000064">
    <property type="protein sequence ID" value="TCT28199.1"/>
    <property type="molecule type" value="Genomic_DNA"/>
</dbReference>
<dbReference type="AlphaFoldDB" id="A0A4R3NEK8"/>
<dbReference type="Proteomes" id="UP000295097">
    <property type="component" value="Unassembled WGS sequence"/>
</dbReference>
<reference evidence="1 2" key="1">
    <citation type="submission" date="2019-03" db="EMBL/GenBank/DDBJ databases">
        <title>Freshwater and sediment microbial communities from various areas in North America, analyzing microbe dynamics in response to fracking.</title>
        <authorList>
            <person name="Lamendella R."/>
        </authorList>
    </citation>
    <scope>NUCLEOTIDE SEQUENCE [LARGE SCALE GENOMIC DNA]</scope>
    <source>
        <strain evidence="1 2">175.2</strain>
    </source>
</reference>
<comment type="caution">
    <text evidence="1">The sequence shown here is derived from an EMBL/GenBank/DDBJ whole genome shotgun (WGS) entry which is preliminary data.</text>
</comment>
<evidence type="ECO:0000313" key="2">
    <source>
        <dbReference type="Proteomes" id="UP000295097"/>
    </source>
</evidence>
<dbReference type="RefSeq" id="WP_245511153.1">
    <property type="nucleotide sequence ID" value="NZ_SMAR01000064.1"/>
</dbReference>
<keyword evidence="2" id="KW-1185">Reference proteome</keyword>
<organism evidence="1 2">
    <name type="scientific">Martelella mediterranea</name>
    <dbReference type="NCBI Taxonomy" id="293089"/>
    <lineage>
        <taxon>Bacteria</taxon>
        <taxon>Pseudomonadati</taxon>
        <taxon>Pseudomonadota</taxon>
        <taxon>Alphaproteobacteria</taxon>
        <taxon>Hyphomicrobiales</taxon>
        <taxon>Aurantimonadaceae</taxon>
        <taxon>Martelella</taxon>
    </lineage>
</organism>
<protein>
    <submittedName>
        <fullName evidence="1">Uncharacterized protein</fullName>
    </submittedName>
</protein>
<evidence type="ECO:0000313" key="1">
    <source>
        <dbReference type="EMBL" id="TCT28199.1"/>
    </source>
</evidence>
<gene>
    <name evidence="1" type="ORF">EDC90_10643</name>
</gene>